<keyword evidence="6" id="KW-0808">Transferase</keyword>
<dbReference type="InterPro" id="IPR014030">
    <property type="entry name" value="Ketoacyl_synth_N"/>
</dbReference>
<feature type="domain" description="Nudix hydrolase" evidence="15">
    <location>
        <begin position="85"/>
        <end position="227"/>
    </location>
</feature>
<evidence type="ECO:0000256" key="5">
    <source>
        <dbReference type="ARBA" id="ARBA00022553"/>
    </source>
</evidence>
<dbReference type="InterPro" id="IPR001227">
    <property type="entry name" value="Ac_transferase_dom_sf"/>
</dbReference>
<dbReference type="InterPro" id="IPR011876">
    <property type="entry name" value="IsopentenylPP_isomerase_typ1"/>
</dbReference>
<dbReference type="PROSITE" id="PS00606">
    <property type="entry name" value="KS3_1"/>
    <property type="match status" value="1"/>
</dbReference>
<dbReference type="InterPro" id="IPR029063">
    <property type="entry name" value="SAM-dependent_MTases_sf"/>
</dbReference>
<dbReference type="GO" id="GO:0006633">
    <property type="term" value="P:fatty acid biosynthetic process"/>
    <property type="evidence" value="ECO:0007669"/>
    <property type="project" value="InterPro"/>
</dbReference>
<dbReference type="InterPro" id="IPR000092">
    <property type="entry name" value="Polyprenyl_synt"/>
</dbReference>
<dbReference type="GO" id="GO:0004315">
    <property type="term" value="F:3-oxoacyl-[acyl-carrier-protein] synthase activity"/>
    <property type="evidence" value="ECO:0007669"/>
    <property type="project" value="InterPro"/>
</dbReference>
<evidence type="ECO:0000259" key="16">
    <source>
        <dbReference type="PROSITE" id="PS52004"/>
    </source>
</evidence>
<keyword evidence="7" id="KW-0479">Metal-binding</keyword>
<dbReference type="Pfam" id="PF16197">
    <property type="entry name" value="KAsynt_C_assoc"/>
    <property type="match status" value="1"/>
</dbReference>
<dbReference type="PANTHER" id="PTHR43775">
    <property type="entry name" value="FATTY ACID SYNTHASE"/>
    <property type="match status" value="1"/>
</dbReference>
<dbReference type="GO" id="GO:0004312">
    <property type="term" value="F:fatty acid synthase activity"/>
    <property type="evidence" value="ECO:0007669"/>
    <property type="project" value="TreeGrafter"/>
</dbReference>
<keyword evidence="5" id="KW-0597">Phosphoprotein</keyword>
<dbReference type="InterPro" id="IPR016035">
    <property type="entry name" value="Acyl_Trfase/lysoPLipase"/>
</dbReference>
<dbReference type="PROSITE" id="PS51462">
    <property type="entry name" value="NUDIX"/>
    <property type="match status" value="1"/>
</dbReference>
<dbReference type="InterPro" id="IPR014031">
    <property type="entry name" value="Ketoacyl_synth_C"/>
</dbReference>
<dbReference type="SUPFAM" id="SSF53901">
    <property type="entry name" value="Thiolase-like"/>
    <property type="match status" value="1"/>
</dbReference>
<dbReference type="InterPro" id="IPR033749">
    <property type="entry name" value="Polyprenyl_synt_CS"/>
</dbReference>
<gene>
    <name evidence="17" type="ORF">ASPACDRAFT_1889732</name>
</gene>
<dbReference type="STRING" id="690307.A0A1L9WNT5"/>
<dbReference type="InterPro" id="IPR016036">
    <property type="entry name" value="Malonyl_transacylase_ACP-bd"/>
</dbReference>
<dbReference type="Gene3D" id="1.10.600.10">
    <property type="entry name" value="Farnesyl Diphosphate Synthase"/>
    <property type="match status" value="1"/>
</dbReference>
<evidence type="ECO:0000256" key="2">
    <source>
        <dbReference type="ARBA" id="ARBA00007579"/>
    </source>
</evidence>
<dbReference type="GO" id="GO:0004659">
    <property type="term" value="F:prenyltransferase activity"/>
    <property type="evidence" value="ECO:0007669"/>
    <property type="project" value="InterPro"/>
</dbReference>
<evidence type="ECO:0000256" key="11">
    <source>
        <dbReference type="ARBA" id="ARBA00023235"/>
    </source>
</evidence>
<dbReference type="InterPro" id="IPR015797">
    <property type="entry name" value="NUDIX_hydrolase-like_dom_sf"/>
</dbReference>
<feature type="domain" description="Ketosynthase family 3 (KS3)" evidence="16">
    <location>
        <begin position="347"/>
        <end position="776"/>
    </location>
</feature>
<feature type="compositionally biased region" description="Polar residues" evidence="14">
    <location>
        <begin position="257"/>
        <end position="274"/>
    </location>
</feature>
<evidence type="ECO:0000256" key="3">
    <source>
        <dbReference type="ARBA" id="ARBA00012057"/>
    </source>
</evidence>
<dbReference type="Gene3D" id="3.40.47.10">
    <property type="match status" value="1"/>
</dbReference>
<evidence type="ECO:0000256" key="12">
    <source>
        <dbReference type="ARBA" id="ARBA00023315"/>
    </source>
</evidence>
<dbReference type="SUPFAM" id="SSF53335">
    <property type="entry name" value="S-adenosyl-L-methionine-dependent methyltransferases"/>
    <property type="match status" value="1"/>
</dbReference>
<dbReference type="VEuPathDB" id="FungiDB:ASPACDRAFT_1889732"/>
<dbReference type="Pfam" id="PF08242">
    <property type="entry name" value="Methyltransf_12"/>
    <property type="match status" value="1"/>
</dbReference>
<dbReference type="EC" id="5.3.3.2" evidence="3"/>
<sequence length="2164" mass="237207">MSSSVPMPERTQVTSKTTFDLFPKDVQPLDVSTRKPLAYAVRTGESQQQQQSQDALMEEMCIVIDEEDREIGMASHQVANIDRGLLHRAFSVLLFDTQNRLLIHQRASGKLTMPDHWTNTCCSHPLAVEGETGGIQGLKRAAQRKLQHELGIAPEDVPLDALHFATRIHYRCPSDAQWGEHEVDVHLDLNAEEIRDYRYVTPAELQLILGDSEITSGSMIPDFQSRVNAKLRPNRNLVLLRRHAAGRERGQKARKNTFPQRRTVENSGSQSNNGEEMYRNGLLKCLSMDSRAPFSLQRNPTAGAFSPGFSPTSKASYNISLSGKTHIESFARIPQIPGQLIDTLSIMTDVAVIGIGLRLPGGVTNCTQFWDMLASGADGWAPPPAGRFDQEDLEAWKKTGVEGAYFLTGDIARFDAAMFRISPEEAQAMDPQQRLLLEVTYEALENGGISLQSISGSNTAVFIGTFAYDYANLAAKNRSPIGGHSALGASRSILANRVSYVLNLNGPSMTIDTACSASLVALHQARQAILSGEIEQAIVGGVNLICQSDLHVGLHQLNVLSSSGRSSPFDRRASGYGRGEGCVSVILKRLDAAVRDGDPIRAVIRASGVNSDGRTAGIAFPNGEAQESLVRRVYQDAGLHLGDTAFVEAHGTGTPTGDAVEARAIARIFSNPQLHVGSVKGNIGHLEGASGLAGLVKAIICLERATIPPQCGFSQPNSNIPLDKWTMQVGPLLVPCMYNLCTIPRGLTPWPLTGLRRASVNSFGFGGTNAHVVLDRGFGSSFISGVAWPRSSSDPHNVDNDLSANRIRRLFMISANDQASRSMMIQQLVDWLGSVRPPHQDPFLQSLAYSLARRSRLRSRLAVAASSIEELSLNMSRDTPGLASRLARAPALGFVFTGMGAQWEQMGYDLFRRYPVFRESFLRADECLRALGCTWKATDETFRYGEGSRIDHPDVYQVITTTSQLCLVDLLSSWKIRSRSVVGHSGGEIAAAYAAGALSFSDAMKVAFHRGQLIASLERSHTRTAGGMLAVGWSAEQVQPYLSRLETGIVSVACYNSPRSVTLAGDLAGIRELERILPEHGALVKRLNVGVAYHSAHVQQLAEPCRQALSDIESHHHRTSSDVHFYSSVAGARVEVTELGTEYWVRNMTQPVRFCEAVSAVCQGSGAPRELDLLVEVGPHATLNGPIKQILKSLHMQNSVDYTPCMMRKADGVSSMLDTAAAVAMKGGAVDIEAVNISAQAWQAPPRLIVDLPTYPWNHATRYWIETPVAVGADRKPFSLAEGRRDVNEKSDQLVGRMISSLDAAAKHFAETALNALTDDDFDRLSDQHRSLVAALRLGRDRDSLPPDGRSKQEIVEAAKNCGPEGDLLCRIGDSLGQILRREIQPLSLMLDGDLLARYYRSALGMQQCQNQVAEAIQGIVTGHNNTAMRILEVGAGTGASALHILQTLSKDASDLPLQQYEFTDISPGFFAKARQTLAPWASKVSFKVLDISKEVVAQGFEPGSYDAIVAADVIHATPSIRTTMQNLRRLLKPGGKLILLELTNPPLRWSIIFGTLPGWWAGVDEGRELGPTIDEGEWDQVLRSTGFSGLDLCARDFDDPSLYLHSVMTSTAVDQNHSYVMIKNGHYPPGTVQGLTSSCEEHGFRDIPTFSMDYALDPTSPLQRDTVCIIFSGVEEEGSPDKMFVERLALLLNRTKGILWVTEAAVSAESTPNACLVAAIAMYLHAKVPGKPIITHELTGTCRRPDEDSSRKICETLQLLSSESDLLDALPSLLPDPTREDEEFHLYAASRDPIPSYHPVEVLVNHCQVPQSPPMLKDSSAFDSAMAQFDAFLEGLLHEIREHLASLKTPSSVIERLDKCLRDSTERGKRWRGRMPLQAGQRLLAHGLTEQQARDLSLIGWYLEILHAAYLIDDDMMDRSVFRRNKLCRYLHANIGLDAIGDALLMRSCGRYLLRKHLAPHPRYPQLLDTLDETILHMDLGGVTDSHISKSCFQGFQHHTAEAYAFLAVQKTAYCTVYLPLALVVHYLDLATPQNLSTVQNLGLQLGAYFQVQDDYLDVFGDPKTTGKVGTDIVERKCTWLLVEALAKATTEQRQQLEVAYAGGDVDRVKGIFETLGLRARYLEYAEEAHKALSAKIANVDESEGLVKGIFEAVLSDLHGRNR</sequence>
<dbReference type="Pfam" id="PF00348">
    <property type="entry name" value="polyprenyl_synt"/>
    <property type="match status" value="1"/>
</dbReference>
<dbReference type="Pfam" id="PF00109">
    <property type="entry name" value="ketoacyl-synt"/>
    <property type="match status" value="1"/>
</dbReference>
<keyword evidence="11" id="KW-0413">Isomerase</keyword>
<evidence type="ECO:0000256" key="8">
    <source>
        <dbReference type="ARBA" id="ARBA00022842"/>
    </source>
</evidence>
<dbReference type="SMART" id="SM00825">
    <property type="entry name" value="PKS_KS"/>
    <property type="match status" value="1"/>
</dbReference>
<dbReference type="GeneID" id="30972360"/>
<dbReference type="RefSeq" id="XP_020054141.1">
    <property type="nucleotide sequence ID" value="XM_020198546.1"/>
</dbReference>
<dbReference type="InterPro" id="IPR016039">
    <property type="entry name" value="Thiolase-like"/>
</dbReference>
<dbReference type="GO" id="GO:0016491">
    <property type="term" value="F:oxidoreductase activity"/>
    <property type="evidence" value="ECO:0007669"/>
    <property type="project" value="UniProtKB-KW"/>
</dbReference>
<dbReference type="GO" id="GO:0008299">
    <property type="term" value="P:isoprenoid biosynthetic process"/>
    <property type="evidence" value="ECO:0007669"/>
    <property type="project" value="UniProtKB-KW"/>
</dbReference>
<dbReference type="InterPro" id="IPR000086">
    <property type="entry name" value="NUDIX_hydrolase_dom"/>
</dbReference>
<comment type="catalytic activity">
    <reaction evidence="13">
        <text>isopentenyl diphosphate = dimethylallyl diphosphate</text>
        <dbReference type="Rhea" id="RHEA:23284"/>
        <dbReference type="ChEBI" id="CHEBI:57623"/>
        <dbReference type="ChEBI" id="CHEBI:128769"/>
        <dbReference type="EC" id="5.3.3.2"/>
    </reaction>
    <physiologicalReaction direction="left-to-right" evidence="13">
        <dbReference type="Rhea" id="RHEA:23285"/>
    </physiologicalReaction>
</comment>
<dbReference type="CDD" id="cd02885">
    <property type="entry name" value="NUDIX_IPP_Isomerase"/>
    <property type="match status" value="1"/>
</dbReference>
<dbReference type="Pfam" id="PF00698">
    <property type="entry name" value="Acyl_transf_1"/>
    <property type="match status" value="1"/>
</dbReference>
<dbReference type="OrthoDB" id="329835at2759"/>
<keyword evidence="18" id="KW-1185">Reference proteome</keyword>
<comment type="pathway">
    <text evidence="1">Isoprenoid biosynthesis; dimethylallyl diphosphate biosynthesis; dimethylallyl diphosphate from isopentenyl diphosphate: step 1/1.</text>
</comment>
<evidence type="ECO:0000256" key="6">
    <source>
        <dbReference type="ARBA" id="ARBA00022679"/>
    </source>
</evidence>
<dbReference type="PROSITE" id="PS00444">
    <property type="entry name" value="POLYPRENYL_SYNTHASE_2"/>
    <property type="match status" value="1"/>
</dbReference>
<dbReference type="Pfam" id="PF02801">
    <property type="entry name" value="Ketoacyl-synt_C"/>
    <property type="match status" value="1"/>
</dbReference>
<reference evidence="18" key="1">
    <citation type="journal article" date="2017" name="Genome Biol.">
        <title>Comparative genomics reveals high biological diversity and specific adaptations in the industrially and medically important fungal genus Aspergillus.</title>
        <authorList>
            <person name="de Vries R.P."/>
            <person name="Riley R."/>
            <person name="Wiebenga A."/>
            <person name="Aguilar-Osorio G."/>
            <person name="Amillis S."/>
            <person name="Uchima C.A."/>
            <person name="Anderluh G."/>
            <person name="Asadollahi M."/>
            <person name="Askin M."/>
            <person name="Barry K."/>
            <person name="Battaglia E."/>
            <person name="Bayram O."/>
            <person name="Benocci T."/>
            <person name="Braus-Stromeyer S.A."/>
            <person name="Caldana C."/>
            <person name="Canovas D."/>
            <person name="Cerqueira G.C."/>
            <person name="Chen F."/>
            <person name="Chen W."/>
            <person name="Choi C."/>
            <person name="Clum A."/>
            <person name="Dos Santos R.A."/>
            <person name="Damasio A.R."/>
            <person name="Diallinas G."/>
            <person name="Emri T."/>
            <person name="Fekete E."/>
            <person name="Flipphi M."/>
            <person name="Freyberg S."/>
            <person name="Gallo A."/>
            <person name="Gournas C."/>
            <person name="Habgood R."/>
            <person name="Hainaut M."/>
            <person name="Harispe M.L."/>
            <person name="Henrissat B."/>
            <person name="Hilden K.S."/>
            <person name="Hope R."/>
            <person name="Hossain A."/>
            <person name="Karabika E."/>
            <person name="Karaffa L."/>
            <person name="Karanyi Z."/>
            <person name="Krasevec N."/>
            <person name="Kuo A."/>
            <person name="Kusch H."/>
            <person name="LaButti K."/>
            <person name="Lagendijk E.L."/>
            <person name="Lapidus A."/>
            <person name="Levasseur A."/>
            <person name="Lindquist E."/>
            <person name="Lipzen A."/>
            <person name="Logrieco A.F."/>
            <person name="MacCabe A."/>
            <person name="Maekelae M.R."/>
            <person name="Malavazi I."/>
            <person name="Melin P."/>
            <person name="Meyer V."/>
            <person name="Mielnichuk N."/>
            <person name="Miskei M."/>
            <person name="Molnar A.P."/>
            <person name="Mule G."/>
            <person name="Ngan C.Y."/>
            <person name="Orejas M."/>
            <person name="Orosz E."/>
            <person name="Ouedraogo J.P."/>
            <person name="Overkamp K.M."/>
            <person name="Park H.-S."/>
            <person name="Perrone G."/>
            <person name="Piumi F."/>
            <person name="Punt P.J."/>
            <person name="Ram A.F."/>
            <person name="Ramon A."/>
            <person name="Rauscher S."/>
            <person name="Record E."/>
            <person name="Riano-Pachon D.M."/>
            <person name="Robert V."/>
            <person name="Roehrig J."/>
            <person name="Ruller R."/>
            <person name="Salamov A."/>
            <person name="Salih N.S."/>
            <person name="Samson R.A."/>
            <person name="Sandor E."/>
            <person name="Sanguinetti M."/>
            <person name="Schuetze T."/>
            <person name="Sepcic K."/>
            <person name="Shelest E."/>
            <person name="Sherlock G."/>
            <person name="Sophianopoulou V."/>
            <person name="Squina F.M."/>
            <person name="Sun H."/>
            <person name="Susca A."/>
            <person name="Todd R.B."/>
            <person name="Tsang A."/>
            <person name="Unkles S.E."/>
            <person name="van de Wiele N."/>
            <person name="van Rossen-Uffink D."/>
            <person name="Oliveira J.V."/>
            <person name="Vesth T.C."/>
            <person name="Visser J."/>
            <person name="Yu J.-H."/>
            <person name="Zhou M."/>
            <person name="Andersen M.R."/>
            <person name="Archer D.B."/>
            <person name="Baker S.E."/>
            <person name="Benoit I."/>
            <person name="Brakhage A.A."/>
            <person name="Braus G.H."/>
            <person name="Fischer R."/>
            <person name="Frisvad J.C."/>
            <person name="Goldman G.H."/>
            <person name="Houbraken J."/>
            <person name="Oakley B."/>
            <person name="Pocsi I."/>
            <person name="Scazzocchio C."/>
            <person name="Seiboth B."/>
            <person name="vanKuyk P.A."/>
            <person name="Wortman J."/>
            <person name="Dyer P.S."/>
            <person name="Grigoriev I.V."/>
        </authorList>
    </citation>
    <scope>NUCLEOTIDE SEQUENCE [LARGE SCALE GENOMIC DNA]</scope>
    <source>
        <strain evidence="18">ATCC 16872 / CBS 172.66 / WB 5094</strain>
    </source>
</reference>
<evidence type="ECO:0000256" key="4">
    <source>
        <dbReference type="ARBA" id="ARBA00022450"/>
    </source>
</evidence>
<dbReference type="SUPFAM" id="SSF52151">
    <property type="entry name" value="FabD/lysophospholipase-like"/>
    <property type="match status" value="1"/>
</dbReference>
<dbReference type="GO" id="GO:0046872">
    <property type="term" value="F:metal ion binding"/>
    <property type="evidence" value="ECO:0007669"/>
    <property type="project" value="UniProtKB-KW"/>
</dbReference>
<evidence type="ECO:0000256" key="10">
    <source>
        <dbReference type="ARBA" id="ARBA00023229"/>
    </source>
</evidence>
<evidence type="ECO:0000259" key="15">
    <source>
        <dbReference type="PROSITE" id="PS51462"/>
    </source>
</evidence>
<evidence type="ECO:0000313" key="18">
    <source>
        <dbReference type="Proteomes" id="UP000184546"/>
    </source>
</evidence>
<dbReference type="NCBIfam" id="TIGR02150">
    <property type="entry name" value="IPP_isom_1"/>
    <property type="match status" value="1"/>
</dbReference>
<dbReference type="GO" id="GO:0050992">
    <property type="term" value="P:dimethylallyl diphosphate biosynthetic process"/>
    <property type="evidence" value="ECO:0007669"/>
    <property type="project" value="UniProtKB-UniPathway"/>
</dbReference>
<evidence type="ECO:0000256" key="14">
    <source>
        <dbReference type="SAM" id="MobiDB-lite"/>
    </source>
</evidence>
<dbReference type="InterPro" id="IPR008949">
    <property type="entry name" value="Isoprenoid_synthase_dom_sf"/>
</dbReference>
<evidence type="ECO:0000256" key="9">
    <source>
        <dbReference type="ARBA" id="ARBA00023002"/>
    </source>
</evidence>
<organism evidence="17 18">
    <name type="scientific">Aspergillus aculeatus (strain ATCC 16872 / CBS 172.66 / WB 5094)</name>
    <dbReference type="NCBI Taxonomy" id="690307"/>
    <lineage>
        <taxon>Eukaryota</taxon>
        <taxon>Fungi</taxon>
        <taxon>Dikarya</taxon>
        <taxon>Ascomycota</taxon>
        <taxon>Pezizomycotina</taxon>
        <taxon>Eurotiomycetes</taxon>
        <taxon>Eurotiomycetidae</taxon>
        <taxon>Eurotiales</taxon>
        <taxon>Aspergillaceae</taxon>
        <taxon>Aspergillus</taxon>
        <taxon>Aspergillus subgen. Circumdati</taxon>
    </lineage>
</organism>
<keyword evidence="10" id="KW-0414">Isoprene biosynthesis</keyword>
<dbReference type="Gene3D" id="3.40.366.10">
    <property type="entry name" value="Malonyl-Coenzyme A Acyl Carrier Protein, domain 2"/>
    <property type="match status" value="1"/>
</dbReference>
<dbReference type="Proteomes" id="UP000184546">
    <property type="component" value="Unassembled WGS sequence"/>
</dbReference>
<dbReference type="InterPro" id="IPR020841">
    <property type="entry name" value="PKS_Beta-ketoAc_synthase_dom"/>
</dbReference>
<dbReference type="Gene3D" id="3.30.70.3290">
    <property type="match status" value="1"/>
</dbReference>
<dbReference type="SFLD" id="SFLDS00005">
    <property type="entry name" value="Isoprenoid_Synthase_Type_I"/>
    <property type="match status" value="1"/>
</dbReference>
<dbReference type="UniPathway" id="UPA00059">
    <property type="reaction ID" value="UER00104"/>
</dbReference>
<proteinExistence type="inferred from homology"/>
<name>A0A1L9WNT5_ASPA1</name>
<dbReference type="CDD" id="cd00833">
    <property type="entry name" value="PKS"/>
    <property type="match status" value="1"/>
</dbReference>
<dbReference type="EMBL" id="KV878981">
    <property type="protein sequence ID" value="OJJ97801.1"/>
    <property type="molecule type" value="Genomic_DNA"/>
</dbReference>
<dbReference type="PANTHER" id="PTHR43775:SF29">
    <property type="entry name" value="ASPERFURANONE POLYKETIDE SYNTHASE AFOG-RELATED"/>
    <property type="match status" value="1"/>
</dbReference>
<dbReference type="GO" id="GO:0004452">
    <property type="term" value="F:isopentenyl-diphosphate delta-isomerase activity"/>
    <property type="evidence" value="ECO:0007669"/>
    <property type="project" value="UniProtKB-EC"/>
</dbReference>
<dbReference type="InterPro" id="IPR018201">
    <property type="entry name" value="Ketoacyl_synth_AS"/>
</dbReference>
<dbReference type="GO" id="GO:0046165">
    <property type="term" value="P:alcohol biosynthetic process"/>
    <property type="evidence" value="ECO:0007669"/>
    <property type="project" value="UniProtKB-ARBA"/>
</dbReference>
<feature type="region of interest" description="Disordered" evidence="14">
    <location>
        <begin position="246"/>
        <end position="276"/>
    </location>
</feature>
<dbReference type="InterPro" id="IPR014043">
    <property type="entry name" value="Acyl_transferase_dom"/>
</dbReference>
<dbReference type="InterPro" id="IPR050091">
    <property type="entry name" value="PKS_NRPS_Biosynth_Enz"/>
</dbReference>
<dbReference type="SUPFAM" id="SSF55811">
    <property type="entry name" value="Nudix"/>
    <property type="match status" value="1"/>
</dbReference>
<accession>A0A1L9WNT5</accession>
<evidence type="ECO:0000313" key="17">
    <source>
        <dbReference type="EMBL" id="OJJ97801.1"/>
    </source>
</evidence>
<keyword evidence="8" id="KW-0460">Magnesium</keyword>
<dbReference type="InterPro" id="IPR032821">
    <property type="entry name" value="PKS_assoc"/>
</dbReference>
<dbReference type="InterPro" id="IPR013217">
    <property type="entry name" value="Methyltransf_12"/>
</dbReference>
<evidence type="ECO:0000256" key="1">
    <source>
        <dbReference type="ARBA" id="ARBA00004826"/>
    </source>
</evidence>
<dbReference type="SUPFAM" id="SSF55048">
    <property type="entry name" value="Probable ACP-binding domain of malonyl-CoA ACP transacylase"/>
    <property type="match status" value="1"/>
</dbReference>
<dbReference type="PROSITE" id="PS52004">
    <property type="entry name" value="KS3_2"/>
    <property type="match status" value="1"/>
</dbReference>
<keyword evidence="4" id="KW-0596">Phosphopantetheine</keyword>
<dbReference type="GO" id="GO:0043386">
    <property type="term" value="P:mycotoxin biosynthetic process"/>
    <property type="evidence" value="ECO:0007669"/>
    <property type="project" value="UniProtKB-ARBA"/>
</dbReference>
<evidence type="ECO:0000256" key="7">
    <source>
        <dbReference type="ARBA" id="ARBA00022723"/>
    </source>
</evidence>
<dbReference type="CDD" id="cd02440">
    <property type="entry name" value="AdoMet_MTases"/>
    <property type="match status" value="1"/>
</dbReference>
<evidence type="ECO:0000256" key="13">
    <source>
        <dbReference type="ARBA" id="ARBA00029294"/>
    </source>
</evidence>
<keyword evidence="12" id="KW-0012">Acyltransferase</keyword>
<dbReference type="SUPFAM" id="SSF48576">
    <property type="entry name" value="Terpenoid synthases"/>
    <property type="match status" value="1"/>
</dbReference>
<protein>
    <recommendedName>
        <fullName evidence="3">isopentenyl-diphosphate Delta-isomerase</fullName>
        <ecNumber evidence="3">5.3.3.2</ecNumber>
    </recommendedName>
</protein>
<dbReference type="Gene3D" id="3.90.79.10">
    <property type="entry name" value="Nucleoside Triphosphate Pyrophosphohydrolase"/>
    <property type="match status" value="1"/>
</dbReference>
<dbReference type="SMART" id="SM00827">
    <property type="entry name" value="PKS_AT"/>
    <property type="match status" value="1"/>
</dbReference>
<dbReference type="Pfam" id="PF00293">
    <property type="entry name" value="NUDIX"/>
    <property type="match status" value="1"/>
</dbReference>
<comment type="similarity">
    <text evidence="2">Belongs to the IPP isomerase type 1 family.</text>
</comment>
<dbReference type="Gene3D" id="3.40.50.150">
    <property type="entry name" value="Vaccinia Virus protein VP39"/>
    <property type="match status" value="1"/>
</dbReference>
<keyword evidence="9" id="KW-0560">Oxidoreductase</keyword>